<evidence type="ECO:0000259" key="1">
    <source>
        <dbReference type="PROSITE" id="PS51186"/>
    </source>
</evidence>
<dbReference type="InterPro" id="IPR016181">
    <property type="entry name" value="Acyl_CoA_acyltransferase"/>
</dbReference>
<dbReference type="PROSITE" id="PS51186">
    <property type="entry name" value="GNAT"/>
    <property type="match status" value="1"/>
</dbReference>
<dbReference type="EMBL" id="JBHEZX010000008">
    <property type="protein sequence ID" value="MFC1411560.1"/>
    <property type="molecule type" value="Genomic_DNA"/>
</dbReference>
<proteinExistence type="predicted"/>
<dbReference type="EC" id="2.3.1.-" evidence="2"/>
<dbReference type="InterPro" id="IPR000182">
    <property type="entry name" value="GNAT_dom"/>
</dbReference>
<accession>A0ABV6VCY1</accession>
<organism evidence="2 3">
    <name type="scientific">Streptacidiphilus alkalitolerans</name>
    <dbReference type="NCBI Taxonomy" id="3342712"/>
    <lineage>
        <taxon>Bacteria</taxon>
        <taxon>Bacillati</taxon>
        <taxon>Actinomycetota</taxon>
        <taxon>Actinomycetes</taxon>
        <taxon>Kitasatosporales</taxon>
        <taxon>Streptomycetaceae</taxon>
        <taxon>Streptacidiphilus</taxon>
    </lineage>
</organism>
<sequence>MTRPRILAFAESDVPADLRAQALDLQQQAWPSASGEPEDSRHDPALAPLCLFLLTDDSDDARTVLASLDILSKRLTHQGRDYAASGLSRVVSSPAHRGRGHGRRLVAAARDTIERSGADLGLFTCDSPLRGFYESAGWQFLPGTALIGGTREDPFPSDRPGFDKVTMAAFLTPHARAHAATFTGARIALHPGPIDRLW</sequence>
<gene>
    <name evidence="2" type="ORF">ACEZDG_20055</name>
</gene>
<keyword evidence="2" id="KW-0808">Transferase</keyword>
<reference evidence="2 3" key="1">
    <citation type="submission" date="2024-09" db="EMBL/GenBank/DDBJ databases">
        <authorList>
            <person name="Lee S.D."/>
        </authorList>
    </citation>
    <scope>NUCLEOTIDE SEQUENCE [LARGE SCALE GENOMIC DNA]</scope>
    <source>
        <strain evidence="2 3">N1-1</strain>
    </source>
</reference>
<protein>
    <submittedName>
        <fullName evidence="2">GNAT family N-acetyltransferase</fullName>
        <ecNumber evidence="2">2.3.1.-</ecNumber>
    </submittedName>
</protein>
<dbReference type="GO" id="GO:0016746">
    <property type="term" value="F:acyltransferase activity"/>
    <property type="evidence" value="ECO:0007669"/>
    <property type="project" value="UniProtKB-KW"/>
</dbReference>
<dbReference type="CDD" id="cd04301">
    <property type="entry name" value="NAT_SF"/>
    <property type="match status" value="1"/>
</dbReference>
<dbReference type="Gene3D" id="3.40.630.30">
    <property type="match status" value="1"/>
</dbReference>
<feature type="domain" description="N-acetyltransferase" evidence="1">
    <location>
        <begin position="4"/>
        <end position="172"/>
    </location>
</feature>
<name>A0ABV6VCY1_9ACTN</name>
<evidence type="ECO:0000313" key="2">
    <source>
        <dbReference type="EMBL" id="MFC1411560.1"/>
    </source>
</evidence>
<keyword evidence="2" id="KW-0012">Acyltransferase</keyword>
<keyword evidence="3" id="KW-1185">Reference proteome</keyword>
<evidence type="ECO:0000313" key="3">
    <source>
        <dbReference type="Proteomes" id="UP001592582"/>
    </source>
</evidence>
<dbReference type="Pfam" id="PF13527">
    <property type="entry name" value="Acetyltransf_9"/>
    <property type="match status" value="1"/>
</dbReference>
<dbReference type="RefSeq" id="WP_380511417.1">
    <property type="nucleotide sequence ID" value="NZ_JBHEZX010000008.1"/>
</dbReference>
<comment type="caution">
    <text evidence="2">The sequence shown here is derived from an EMBL/GenBank/DDBJ whole genome shotgun (WGS) entry which is preliminary data.</text>
</comment>
<dbReference type="SUPFAM" id="SSF55729">
    <property type="entry name" value="Acyl-CoA N-acyltransferases (Nat)"/>
    <property type="match status" value="1"/>
</dbReference>
<dbReference type="Proteomes" id="UP001592582">
    <property type="component" value="Unassembled WGS sequence"/>
</dbReference>